<accession>A0A803SYX9</accession>
<dbReference type="GeneTree" id="ENSGT01120000271821"/>
<evidence type="ECO:0000313" key="2">
    <source>
        <dbReference type="Proteomes" id="UP000001646"/>
    </source>
</evidence>
<evidence type="ECO:0000313" key="1">
    <source>
        <dbReference type="Ensembl" id="ENSACAP00000028169.1"/>
    </source>
</evidence>
<dbReference type="AlphaFoldDB" id="A0A803SYX9"/>
<reference evidence="1 2" key="1">
    <citation type="submission" date="2009-12" db="EMBL/GenBank/DDBJ databases">
        <title>The Genome Sequence of Anolis carolinensis (Green Anole Lizard).</title>
        <authorList>
            <consortium name="The Genome Sequencing Platform"/>
            <person name="Di Palma F."/>
            <person name="Alfoldi J."/>
            <person name="Heiman D."/>
            <person name="Young S."/>
            <person name="Grabherr M."/>
            <person name="Johnson J."/>
            <person name="Lander E.S."/>
            <person name="Lindblad-Toh K."/>
        </authorList>
    </citation>
    <scope>NUCLEOTIDE SEQUENCE [LARGE SCALE GENOMIC DNA]</scope>
    <source>
        <strain evidence="1 2">JBL SC #1</strain>
    </source>
</reference>
<organism evidence="1 2">
    <name type="scientific">Anolis carolinensis</name>
    <name type="common">Green anole</name>
    <name type="synonym">American chameleon</name>
    <dbReference type="NCBI Taxonomy" id="28377"/>
    <lineage>
        <taxon>Eukaryota</taxon>
        <taxon>Metazoa</taxon>
        <taxon>Chordata</taxon>
        <taxon>Craniata</taxon>
        <taxon>Vertebrata</taxon>
        <taxon>Euteleostomi</taxon>
        <taxon>Lepidosauria</taxon>
        <taxon>Squamata</taxon>
        <taxon>Bifurcata</taxon>
        <taxon>Unidentata</taxon>
        <taxon>Episquamata</taxon>
        <taxon>Toxicofera</taxon>
        <taxon>Iguania</taxon>
        <taxon>Dactyloidae</taxon>
        <taxon>Anolis</taxon>
    </lineage>
</organism>
<proteinExistence type="predicted"/>
<dbReference type="InParanoid" id="A0A803SYX9"/>
<protein>
    <submittedName>
        <fullName evidence="1">Uncharacterized protein</fullName>
    </submittedName>
</protein>
<dbReference type="Proteomes" id="UP000001646">
    <property type="component" value="Chromosome 3"/>
</dbReference>
<keyword evidence="2" id="KW-1185">Reference proteome</keyword>
<reference evidence="1" key="3">
    <citation type="submission" date="2025-09" db="UniProtKB">
        <authorList>
            <consortium name="Ensembl"/>
        </authorList>
    </citation>
    <scope>IDENTIFICATION</scope>
</reference>
<name>A0A803SYX9_ANOCA</name>
<reference evidence="1" key="2">
    <citation type="submission" date="2025-08" db="UniProtKB">
        <authorList>
            <consortium name="Ensembl"/>
        </authorList>
    </citation>
    <scope>IDENTIFICATION</scope>
</reference>
<dbReference type="Ensembl" id="ENSACAT00000044373.1">
    <property type="protein sequence ID" value="ENSACAP00000028169.1"/>
    <property type="gene ID" value="ENSACAG00000037927.1"/>
</dbReference>
<sequence length="116" mass="14007">TSQQSIPITKVWQILYHVGSFFHVWWSCEETQKFWKAIHSGVQKILKKTFPLKPEYYLLGITDNDIYFSRNEDILFTYMNTAARIIFAKHWKTQNIPNTEECPCLVNWMKYMIWTH</sequence>